<dbReference type="InterPro" id="IPR036388">
    <property type="entry name" value="WH-like_DNA-bd_sf"/>
</dbReference>
<keyword evidence="3" id="KW-0731">Sigma factor</keyword>
<evidence type="ECO:0000313" key="8">
    <source>
        <dbReference type="EMBL" id="GAA1559050.1"/>
    </source>
</evidence>
<protein>
    <submittedName>
        <fullName evidence="8">Sigma factor-like helix-turn-helix DNA-binding protein</fullName>
    </submittedName>
</protein>
<evidence type="ECO:0000259" key="6">
    <source>
        <dbReference type="Pfam" id="PF08281"/>
    </source>
</evidence>
<dbReference type="Pfam" id="PF08281">
    <property type="entry name" value="Sigma70_r4_2"/>
    <property type="match status" value="1"/>
</dbReference>
<evidence type="ECO:0000256" key="4">
    <source>
        <dbReference type="ARBA" id="ARBA00023163"/>
    </source>
</evidence>
<dbReference type="Gene3D" id="1.10.10.10">
    <property type="entry name" value="Winged helix-like DNA-binding domain superfamily/Winged helix DNA-binding domain"/>
    <property type="match status" value="1"/>
</dbReference>
<proteinExistence type="inferred from homology"/>
<feature type="domain" description="RNA polymerase sigma factor 70 region 4 type 2" evidence="6">
    <location>
        <begin position="109"/>
        <end position="158"/>
    </location>
</feature>
<keyword evidence="2" id="KW-0805">Transcription regulation</keyword>
<feature type="domain" description="DUF6596" evidence="7">
    <location>
        <begin position="177"/>
        <end position="276"/>
    </location>
</feature>
<dbReference type="Pfam" id="PF04542">
    <property type="entry name" value="Sigma70_r2"/>
    <property type="match status" value="1"/>
</dbReference>
<sequence length="409" mass="44482">MTEIEPLLRELTPQVLGFLARRYGQFDLCEDAVQEALLAAATQWPVDGVPANPRGWLITVATRRLTDQFRSESARRKREDSVAGMAELVAPGADEDQPAEGDDTLTLLFLCCHPAVTPASQVALTLRAVGGLGTAEIARAFMVPEATMAPRISRAKKSIKAAGSRFVLPPEEERADRLRVVLQVLYLIFNEGYTASSGEELQRVELTAEAIRLTRMLRESLPDEGEVAGLLALMLLTDARRAARTTDGGELIPIDEQDRTLWNRESIEEGAALILRTLASGEVGPYQLQAAIAAVHAEAPTAEETDWRQILALYVLLEKLAPNPMVTLNRAIALAQVEGPQAGLDLLATLDDNKLLADNHRLDAVRAHLLERAGQPAAAREHFLAAARRTTSLPEQRYLTAKAAGITDG</sequence>
<dbReference type="InterPro" id="IPR046531">
    <property type="entry name" value="DUF6596"/>
</dbReference>
<evidence type="ECO:0000313" key="9">
    <source>
        <dbReference type="Proteomes" id="UP001500363"/>
    </source>
</evidence>
<dbReference type="EMBL" id="BAAANC010000005">
    <property type="protein sequence ID" value="GAA1559050.1"/>
    <property type="molecule type" value="Genomic_DNA"/>
</dbReference>
<dbReference type="InterPro" id="IPR013324">
    <property type="entry name" value="RNA_pol_sigma_r3/r4-like"/>
</dbReference>
<dbReference type="Proteomes" id="UP001500363">
    <property type="component" value="Unassembled WGS sequence"/>
</dbReference>
<evidence type="ECO:0000256" key="1">
    <source>
        <dbReference type="ARBA" id="ARBA00010641"/>
    </source>
</evidence>
<dbReference type="Pfam" id="PF20239">
    <property type="entry name" value="DUF6596"/>
    <property type="match status" value="1"/>
</dbReference>
<dbReference type="InterPro" id="IPR013249">
    <property type="entry name" value="RNA_pol_sigma70_r4_t2"/>
</dbReference>
<dbReference type="SUPFAM" id="SSF88946">
    <property type="entry name" value="Sigma2 domain of RNA polymerase sigma factors"/>
    <property type="match status" value="1"/>
</dbReference>
<comment type="similarity">
    <text evidence="1">Belongs to the sigma-70 factor family. ECF subfamily.</text>
</comment>
<dbReference type="InterPro" id="IPR007627">
    <property type="entry name" value="RNA_pol_sigma70_r2"/>
</dbReference>
<keyword evidence="4" id="KW-0804">Transcription</keyword>
<dbReference type="InterPro" id="IPR013325">
    <property type="entry name" value="RNA_pol_sigma_r2"/>
</dbReference>
<organism evidence="8 9">
    <name type="scientific">Kribbella lupini</name>
    <dbReference type="NCBI Taxonomy" id="291602"/>
    <lineage>
        <taxon>Bacteria</taxon>
        <taxon>Bacillati</taxon>
        <taxon>Actinomycetota</taxon>
        <taxon>Actinomycetes</taxon>
        <taxon>Propionibacteriales</taxon>
        <taxon>Kribbellaceae</taxon>
        <taxon>Kribbella</taxon>
    </lineage>
</organism>
<accession>A0ABP4NDY4</accession>
<dbReference type="PANTHER" id="PTHR47756">
    <property type="entry name" value="BLL6612 PROTEIN-RELATED"/>
    <property type="match status" value="1"/>
</dbReference>
<dbReference type="Gene3D" id="1.10.1740.10">
    <property type="match status" value="1"/>
</dbReference>
<evidence type="ECO:0000259" key="7">
    <source>
        <dbReference type="Pfam" id="PF20239"/>
    </source>
</evidence>
<name>A0ABP4NDY4_9ACTN</name>
<evidence type="ECO:0000259" key="5">
    <source>
        <dbReference type="Pfam" id="PF04542"/>
    </source>
</evidence>
<dbReference type="RefSeq" id="WP_344182960.1">
    <property type="nucleotide sequence ID" value="NZ_BAAANC010000005.1"/>
</dbReference>
<evidence type="ECO:0000256" key="2">
    <source>
        <dbReference type="ARBA" id="ARBA00023015"/>
    </source>
</evidence>
<evidence type="ECO:0000256" key="3">
    <source>
        <dbReference type="ARBA" id="ARBA00023082"/>
    </source>
</evidence>
<keyword evidence="9" id="KW-1185">Reference proteome</keyword>
<dbReference type="PANTHER" id="PTHR47756:SF2">
    <property type="entry name" value="BLL6612 PROTEIN"/>
    <property type="match status" value="1"/>
</dbReference>
<dbReference type="SUPFAM" id="SSF88659">
    <property type="entry name" value="Sigma3 and sigma4 domains of RNA polymerase sigma factors"/>
    <property type="match status" value="1"/>
</dbReference>
<gene>
    <name evidence="8" type="ORF">GCM10009741_75080</name>
</gene>
<reference evidence="9" key="1">
    <citation type="journal article" date="2019" name="Int. J. Syst. Evol. Microbiol.">
        <title>The Global Catalogue of Microorganisms (GCM) 10K type strain sequencing project: providing services to taxonomists for standard genome sequencing and annotation.</title>
        <authorList>
            <consortium name="The Broad Institute Genomics Platform"/>
            <consortium name="The Broad Institute Genome Sequencing Center for Infectious Disease"/>
            <person name="Wu L."/>
            <person name="Ma J."/>
        </authorList>
    </citation>
    <scope>NUCLEOTIDE SEQUENCE [LARGE SCALE GENOMIC DNA]</scope>
    <source>
        <strain evidence="9">JCM 14303</strain>
    </source>
</reference>
<feature type="domain" description="RNA polymerase sigma-70 region 2" evidence="5">
    <location>
        <begin position="8"/>
        <end position="73"/>
    </location>
</feature>
<comment type="caution">
    <text evidence="8">The sequence shown here is derived from an EMBL/GenBank/DDBJ whole genome shotgun (WGS) entry which is preliminary data.</text>
</comment>